<name>A0A0F9DSQ2_9ZZZZ</name>
<evidence type="ECO:0000313" key="1">
    <source>
        <dbReference type="EMBL" id="KKL64759.1"/>
    </source>
</evidence>
<dbReference type="AlphaFoldDB" id="A0A0F9DSQ2"/>
<dbReference type="EMBL" id="LAZR01027748">
    <property type="protein sequence ID" value="KKL64759.1"/>
    <property type="molecule type" value="Genomic_DNA"/>
</dbReference>
<comment type="caution">
    <text evidence="1">The sequence shown here is derived from an EMBL/GenBank/DDBJ whole genome shotgun (WGS) entry which is preliminary data.</text>
</comment>
<reference evidence="1" key="1">
    <citation type="journal article" date="2015" name="Nature">
        <title>Complex archaea that bridge the gap between prokaryotes and eukaryotes.</title>
        <authorList>
            <person name="Spang A."/>
            <person name="Saw J.H."/>
            <person name="Jorgensen S.L."/>
            <person name="Zaremba-Niedzwiedzka K."/>
            <person name="Martijn J."/>
            <person name="Lind A.E."/>
            <person name="van Eijk R."/>
            <person name="Schleper C."/>
            <person name="Guy L."/>
            <person name="Ettema T.J."/>
        </authorList>
    </citation>
    <scope>NUCLEOTIDE SEQUENCE</scope>
</reference>
<gene>
    <name evidence="1" type="ORF">LCGC14_2161780</name>
</gene>
<organism evidence="1">
    <name type="scientific">marine sediment metagenome</name>
    <dbReference type="NCBI Taxonomy" id="412755"/>
    <lineage>
        <taxon>unclassified sequences</taxon>
        <taxon>metagenomes</taxon>
        <taxon>ecological metagenomes</taxon>
    </lineage>
</organism>
<protein>
    <submittedName>
        <fullName evidence="1">Uncharacterized protein</fullName>
    </submittedName>
</protein>
<sequence>MYMNHRVQTAMEQSLSVAEEYWDLRQPSQAQTQATVRMLAYILDELVEARREIVQTVNALSDQLYRASVS</sequence>
<accession>A0A0F9DSQ2</accession>
<proteinExistence type="predicted"/>